<evidence type="ECO:0000313" key="2">
    <source>
        <dbReference type="Proteomes" id="UP000516437"/>
    </source>
</evidence>
<sequence length="322" mass="36511">MAPRSTFEVSKDSPLFQARSRCKEDTLAKSRRLYFVPDSIRMCAPDKNEYVLFPRESEFAFFLDVLVDGFRFPFLEEVKKVLNFLLLALSQLSSNSWRFLLGFIFLWRERFLEGPALSPRNSYISFDHRNLRVTMGYGSFLIKSPWLRRLGSTHFASPKSPFSGTPGQPSAVSAPRLEQKIYKRFPHSLSDKALKLLPASPRRRVEAQILLLVLRGTQVSPFHGFKKGATYIGTAPTGLTPFNPQGEGVSDLLATLFLDPIARLQEFIPTKVLPTPPPHLESIIPTATHQLLKTVVTLHQAYDAFRKKENLLAEFRSSLKGK</sequence>
<name>A0A6A1VT64_9ROSI</name>
<proteinExistence type="predicted"/>
<evidence type="ECO:0000313" key="1">
    <source>
        <dbReference type="EMBL" id="KAB1215875.1"/>
    </source>
</evidence>
<dbReference type="Proteomes" id="UP000516437">
    <property type="component" value="Chromosome 4"/>
</dbReference>
<protein>
    <submittedName>
        <fullName evidence="1">Uncharacterized protein</fullName>
    </submittedName>
</protein>
<reference evidence="1 2" key="1">
    <citation type="journal article" date="2019" name="Plant Biotechnol. J.">
        <title>The red bayberry genome and genetic basis of sex determination.</title>
        <authorList>
            <person name="Jia H.M."/>
            <person name="Jia H.J."/>
            <person name="Cai Q.L."/>
            <person name="Wang Y."/>
            <person name="Zhao H.B."/>
            <person name="Yang W.F."/>
            <person name="Wang G.Y."/>
            <person name="Li Y.H."/>
            <person name="Zhan D.L."/>
            <person name="Shen Y.T."/>
            <person name="Niu Q.F."/>
            <person name="Chang L."/>
            <person name="Qiu J."/>
            <person name="Zhao L."/>
            <person name="Xie H.B."/>
            <person name="Fu W.Y."/>
            <person name="Jin J."/>
            <person name="Li X.W."/>
            <person name="Jiao Y."/>
            <person name="Zhou C.C."/>
            <person name="Tu T."/>
            <person name="Chai C.Y."/>
            <person name="Gao J.L."/>
            <person name="Fan L.J."/>
            <person name="van de Weg E."/>
            <person name="Wang J.Y."/>
            <person name="Gao Z.S."/>
        </authorList>
    </citation>
    <scope>NUCLEOTIDE SEQUENCE [LARGE SCALE GENOMIC DNA]</scope>
    <source>
        <tissue evidence="1">Leaves</tissue>
    </source>
</reference>
<keyword evidence="2" id="KW-1185">Reference proteome</keyword>
<organism evidence="1 2">
    <name type="scientific">Morella rubra</name>
    <name type="common">Chinese bayberry</name>
    <dbReference type="NCBI Taxonomy" id="262757"/>
    <lineage>
        <taxon>Eukaryota</taxon>
        <taxon>Viridiplantae</taxon>
        <taxon>Streptophyta</taxon>
        <taxon>Embryophyta</taxon>
        <taxon>Tracheophyta</taxon>
        <taxon>Spermatophyta</taxon>
        <taxon>Magnoliopsida</taxon>
        <taxon>eudicotyledons</taxon>
        <taxon>Gunneridae</taxon>
        <taxon>Pentapetalae</taxon>
        <taxon>rosids</taxon>
        <taxon>fabids</taxon>
        <taxon>Fagales</taxon>
        <taxon>Myricaceae</taxon>
        <taxon>Morella</taxon>
    </lineage>
</organism>
<dbReference type="AlphaFoldDB" id="A0A6A1VT64"/>
<comment type="caution">
    <text evidence="1">The sequence shown here is derived from an EMBL/GenBank/DDBJ whole genome shotgun (WGS) entry which is preliminary data.</text>
</comment>
<gene>
    <name evidence="1" type="ORF">CJ030_MR4G011000</name>
</gene>
<accession>A0A6A1VT64</accession>
<dbReference type="EMBL" id="RXIC02000022">
    <property type="protein sequence ID" value="KAB1215875.1"/>
    <property type="molecule type" value="Genomic_DNA"/>
</dbReference>
<dbReference type="OrthoDB" id="1750920at2759"/>